<evidence type="ECO:0000256" key="8">
    <source>
        <dbReference type="HAMAP-Rule" id="MF_00158"/>
    </source>
</evidence>
<reference evidence="10" key="1">
    <citation type="journal article" date="2019" name="Int. J. Syst. Evol. Microbiol.">
        <title>The Global Catalogue of Microorganisms (GCM) 10K type strain sequencing project: providing services to taxonomists for standard genome sequencing and annotation.</title>
        <authorList>
            <consortium name="The Broad Institute Genomics Platform"/>
            <consortium name="The Broad Institute Genome Sequencing Center for Infectious Disease"/>
            <person name="Wu L."/>
            <person name="Ma J."/>
        </authorList>
    </citation>
    <scope>NUCLEOTIDE SEQUENCE [LARGE SCALE GENOMIC DNA]</scope>
    <source>
        <strain evidence="10">JCM 3369</strain>
    </source>
</reference>
<keyword evidence="10" id="KW-1185">Reference proteome</keyword>
<comment type="subcellular location">
    <subcellularLocation>
        <location evidence="8">Cytoplasm</location>
    </subcellularLocation>
</comment>
<dbReference type="Gene3D" id="3.30.1300.10">
    <property type="entry name" value="Pantoate-beta-alanine ligase, C-terminal domain"/>
    <property type="match status" value="1"/>
</dbReference>
<proteinExistence type="inferred from homology"/>
<dbReference type="EMBL" id="JBHUFA010000015">
    <property type="protein sequence ID" value="MFD1697278.1"/>
    <property type="molecule type" value="Genomic_DNA"/>
</dbReference>
<comment type="subunit">
    <text evidence="8">Homodimer.</text>
</comment>
<dbReference type="SUPFAM" id="SSF52374">
    <property type="entry name" value="Nucleotidylyl transferase"/>
    <property type="match status" value="1"/>
</dbReference>
<feature type="binding site" evidence="8">
    <location>
        <position position="61"/>
    </location>
    <ligand>
        <name>beta-alanine</name>
        <dbReference type="ChEBI" id="CHEBI:57966"/>
    </ligand>
</feature>
<comment type="similarity">
    <text evidence="2 8">Belongs to the pantothenate synthetase family.</text>
</comment>
<keyword evidence="8" id="KW-0963">Cytoplasm</keyword>
<dbReference type="Pfam" id="PF02569">
    <property type="entry name" value="Pantoate_ligase"/>
    <property type="match status" value="1"/>
</dbReference>
<dbReference type="InterPro" id="IPR003721">
    <property type="entry name" value="Pantoate_ligase"/>
</dbReference>
<comment type="caution">
    <text evidence="9">The sequence shown here is derived from an EMBL/GenBank/DDBJ whole genome shotgun (WGS) entry which is preliminary data.</text>
</comment>
<protein>
    <recommendedName>
        <fullName evidence="8">Pantothenate synthetase</fullName>
        <shortName evidence="8">PS</shortName>
        <ecNumber evidence="8">6.3.2.1</ecNumber>
    </recommendedName>
    <alternativeName>
        <fullName evidence="8">Pantoate--beta-alanine ligase</fullName>
    </alternativeName>
    <alternativeName>
        <fullName evidence="8">Pantoate-activating enzyme</fullName>
    </alternativeName>
</protein>
<dbReference type="Gene3D" id="3.40.50.620">
    <property type="entry name" value="HUPs"/>
    <property type="match status" value="1"/>
</dbReference>
<evidence type="ECO:0000256" key="2">
    <source>
        <dbReference type="ARBA" id="ARBA00009256"/>
    </source>
</evidence>
<evidence type="ECO:0000256" key="4">
    <source>
        <dbReference type="ARBA" id="ARBA00022655"/>
    </source>
</evidence>
<feature type="active site" description="Proton donor" evidence="8">
    <location>
        <position position="37"/>
    </location>
</feature>
<name>A0ABW4K1M4_9HYPH</name>
<evidence type="ECO:0000256" key="5">
    <source>
        <dbReference type="ARBA" id="ARBA00022741"/>
    </source>
</evidence>
<dbReference type="PANTHER" id="PTHR21299:SF1">
    <property type="entry name" value="PANTOATE--BETA-ALANINE LIGASE"/>
    <property type="match status" value="1"/>
</dbReference>
<comment type="catalytic activity">
    <reaction evidence="7 8">
        <text>(R)-pantoate + beta-alanine + ATP = (R)-pantothenate + AMP + diphosphate + H(+)</text>
        <dbReference type="Rhea" id="RHEA:10912"/>
        <dbReference type="ChEBI" id="CHEBI:15378"/>
        <dbReference type="ChEBI" id="CHEBI:15980"/>
        <dbReference type="ChEBI" id="CHEBI:29032"/>
        <dbReference type="ChEBI" id="CHEBI:30616"/>
        <dbReference type="ChEBI" id="CHEBI:33019"/>
        <dbReference type="ChEBI" id="CHEBI:57966"/>
        <dbReference type="ChEBI" id="CHEBI:456215"/>
        <dbReference type="EC" id="6.3.2.1"/>
    </reaction>
</comment>
<evidence type="ECO:0000256" key="3">
    <source>
        <dbReference type="ARBA" id="ARBA00022598"/>
    </source>
</evidence>
<keyword evidence="4 8" id="KW-0566">Pantothenate biosynthesis</keyword>
<organism evidence="9 10">
    <name type="scientific">Roseibium aestuarii</name>
    <dbReference type="NCBI Taxonomy" id="2600299"/>
    <lineage>
        <taxon>Bacteria</taxon>
        <taxon>Pseudomonadati</taxon>
        <taxon>Pseudomonadota</taxon>
        <taxon>Alphaproteobacteria</taxon>
        <taxon>Hyphomicrobiales</taxon>
        <taxon>Stappiaceae</taxon>
        <taxon>Roseibium</taxon>
    </lineage>
</organism>
<dbReference type="CDD" id="cd00560">
    <property type="entry name" value="PanC"/>
    <property type="match status" value="1"/>
</dbReference>
<keyword evidence="5 8" id="KW-0547">Nucleotide-binding</keyword>
<feature type="binding site" evidence="8">
    <location>
        <position position="153"/>
    </location>
    <ligand>
        <name>(R)-pantoate</name>
        <dbReference type="ChEBI" id="CHEBI:15980"/>
    </ligand>
</feature>
<dbReference type="InterPro" id="IPR014729">
    <property type="entry name" value="Rossmann-like_a/b/a_fold"/>
</dbReference>
<feature type="binding site" evidence="8">
    <location>
        <begin position="30"/>
        <end position="37"/>
    </location>
    <ligand>
        <name>ATP</name>
        <dbReference type="ChEBI" id="CHEBI:30616"/>
    </ligand>
</feature>
<dbReference type="PANTHER" id="PTHR21299">
    <property type="entry name" value="CYTIDYLATE KINASE/PANTOATE-BETA-ALANINE LIGASE"/>
    <property type="match status" value="1"/>
</dbReference>
<dbReference type="InterPro" id="IPR004821">
    <property type="entry name" value="Cyt_trans-like"/>
</dbReference>
<dbReference type="NCBIfam" id="TIGR00125">
    <property type="entry name" value="cyt_tran_rel"/>
    <property type="match status" value="1"/>
</dbReference>
<comment type="pathway">
    <text evidence="1 8">Cofactor biosynthesis; (R)-pantothenate biosynthesis; (R)-pantothenate from (R)-pantoate and beta-alanine: step 1/1.</text>
</comment>
<feature type="binding site" evidence="8">
    <location>
        <position position="61"/>
    </location>
    <ligand>
        <name>(R)-pantoate</name>
        <dbReference type="ChEBI" id="CHEBI:15980"/>
    </ligand>
</feature>
<feature type="binding site" evidence="8">
    <location>
        <begin position="147"/>
        <end position="150"/>
    </location>
    <ligand>
        <name>ATP</name>
        <dbReference type="ChEBI" id="CHEBI:30616"/>
    </ligand>
</feature>
<accession>A0ABW4K1M4</accession>
<dbReference type="EC" id="6.3.2.1" evidence="8"/>
<feature type="binding site" evidence="8">
    <location>
        <begin position="184"/>
        <end position="187"/>
    </location>
    <ligand>
        <name>ATP</name>
        <dbReference type="ChEBI" id="CHEBI:30616"/>
    </ligand>
</feature>
<dbReference type="HAMAP" id="MF_00158">
    <property type="entry name" value="PanC"/>
    <property type="match status" value="1"/>
</dbReference>
<keyword evidence="6 8" id="KW-0067">ATP-binding</keyword>
<comment type="function">
    <text evidence="8">Catalyzes the condensation of pantoate with beta-alanine in an ATP-dependent reaction via a pantoyl-adenylate intermediate.</text>
</comment>
<evidence type="ECO:0000313" key="10">
    <source>
        <dbReference type="Proteomes" id="UP001597327"/>
    </source>
</evidence>
<dbReference type="InterPro" id="IPR042176">
    <property type="entry name" value="Pantoate_ligase_C"/>
</dbReference>
<dbReference type="RefSeq" id="WP_149893525.1">
    <property type="nucleotide sequence ID" value="NZ_JBHUFA010000015.1"/>
</dbReference>
<keyword evidence="3 8" id="KW-0436">Ligase</keyword>
<dbReference type="Proteomes" id="UP001597327">
    <property type="component" value="Unassembled WGS sequence"/>
</dbReference>
<evidence type="ECO:0000256" key="6">
    <source>
        <dbReference type="ARBA" id="ARBA00022840"/>
    </source>
</evidence>
<evidence type="ECO:0000256" key="7">
    <source>
        <dbReference type="ARBA" id="ARBA00048258"/>
    </source>
</evidence>
<evidence type="ECO:0000256" key="1">
    <source>
        <dbReference type="ARBA" id="ARBA00004990"/>
    </source>
</evidence>
<gene>
    <name evidence="8 9" type="primary">panC</name>
    <name evidence="9" type="ORF">ACFSC7_17310</name>
</gene>
<dbReference type="GO" id="GO:0004592">
    <property type="term" value="F:pantoate-beta-alanine ligase activity"/>
    <property type="evidence" value="ECO:0007669"/>
    <property type="project" value="UniProtKB-EC"/>
</dbReference>
<comment type="miscellaneous">
    <text evidence="8">The reaction proceeds by a bi uni uni bi ping pong mechanism.</text>
</comment>
<feature type="binding site" evidence="8">
    <location>
        <position position="176"/>
    </location>
    <ligand>
        <name>ATP</name>
        <dbReference type="ChEBI" id="CHEBI:30616"/>
    </ligand>
</feature>
<evidence type="ECO:0000313" key="9">
    <source>
        <dbReference type="EMBL" id="MFD1697278.1"/>
    </source>
</evidence>
<dbReference type="NCBIfam" id="TIGR00018">
    <property type="entry name" value="panC"/>
    <property type="match status" value="1"/>
</dbReference>
<sequence>MLVCTTRADTRNAVREWRRQGETLAFVPTMGFLHEGHLSLVREAALRCDRVAVSIFVNPTQFGPNEDLSTYPRALERDLELLEKEGVALVFTPDADEMYGHAGGTFVEVPELSGILQGALRPGHFRGVSTVVTKLFHIVQPDVAVFGEKDFQQLALIRQMVRDLDFPIEIVGHPTVRETDGLAMSSRNVRLTPAERAAAPVLNAALDAAEEQARREPGVTVEALEATVRAILSGCALGKVETVDLLDARSLQPATGPLRQAIVILLAVRFGQVLLIDQRVVEPGSASR</sequence>